<dbReference type="AlphaFoldDB" id="A0A381R9L8"/>
<evidence type="ECO:0000313" key="1">
    <source>
        <dbReference type="EMBL" id="SUZ87914.1"/>
    </source>
</evidence>
<reference evidence="1" key="1">
    <citation type="submission" date="2018-05" db="EMBL/GenBank/DDBJ databases">
        <authorList>
            <person name="Lanie J.A."/>
            <person name="Ng W.-L."/>
            <person name="Kazmierczak K.M."/>
            <person name="Andrzejewski T.M."/>
            <person name="Davidsen T.M."/>
            <person name="Wayne K.J."/>
            <person name="Tettelin H."/>
            <person name="Glass J.I."/>
            <person name="Rusch D."/>
            <person name="Podicherti R."/>
            <person name="Tsui H.-C.T."/>
            <person name="Winkler M.E."/>
        </authorList>
    </citation>
    <scope>NUCLEOTIDE SEQUENCE</scope>
</reference>
<dbReference type="EMBL" id="UINC01001746">
    <property type="protein sequence ID" value="SUZ87914.1"/>
    <property type="molecule type" value="Genomic_DNA"/>
</dbReference>
<proteinExistence type="predicted"/>
<gene>
    <name evidence="1" type="ORF">METZ01_LOCUS40768</name>
</gene>
<name>A0A381R9L8_9ZZZZ</name>
<organism evidence="1">
    <name type="scientific">marine metagenome</name>
    <dbReference type="NCBI Taxonomy" id="408172"/>
    <lineage>
        <taxon>unclassified sequences</taxon>
        <taxon>metagenomes</taxon>
        <taxon>ecological metagenomes</taxon>
    </lineage>
</organism>
<accession>A0A381R9L8</accession>
<sequence>MFVSEEGNGTVTRMCPKCVHSSLFESHTRGIGVRMWLI</sequence>
<protein>
    <submittedName>
        <fullName evidence="1">Uncharacterized protein</fullName>
    </submittedName>
</protein>